<evidence type="ECO:0000259" key="1">
    <source>
        <dbReference type="Pfam" id="PF01832"/>
    </source>
</evidence>
<reference evidence="2" key="1">
    <citation type="submission" date="2023-05" db="EMBL/GenBank/DDBJ databases">
        <title>Comparative genomics of Bacillaceae isolates and their secondary metabolite potential.</title>
        <authorList>
            <person name="Song L."/>
            <person name="Nielsen L.J."/>
            <person name="Mohite O."/>
            <person name="Xu X."/>
            <person name="Weber T."/>
            <person name="Kovacs A.T."/>
        </authorList>
    </citation>
    <scope>NUCLEOTIDE SEQUENCE</scope>
    <source>
        <strain evidence="2">XLM17</strain>
    </source>
</reference>
<dbReference type="KEGG" id="nnv:QNH39_11380"/>
<organism evidence="2 3">
    <name type="scientific">Neobacillus novalis</name>
    <dbReference type="NCBI Taxonomy" id="220687"/>
    <lineage>
        <taxon>Bacteria</taxon>
        <taxon>Bacillati</taxon>
        <taxon>Bacillota</taxon>
        <taxon>Bacilli</taxon>
        <taxon>Bacillales</taxon>
        <taxon>Bacillaceae</taxon>
        <taxon>Neobacillus</taxon>
    </lineage>
</organism>
<dbReference type="Gene3D" id="1.10.530.10">
    <property type="match status" value="1"/>
</dbReference>
<dbReference type="InterPro" id="IPR002901">
    <property type="entry name" value="MGlyc_endo_b_GlcNAc-like_dom"/>
</dbReference>
<protein>
    <submittedName>
        <fullName evidence="2">Glucosaminidase domain-containing protein</fullName>
    </submittedName>
</protein>
<keyword evidence="3" id="KW-1185">Reference proteome</keyword>
<dbReference type="EMBL" id="CP126114">
    <property type="protein sequence ID" value="WHY88395.1"/>
    <property type="molecule type" value="Genomic_DNA"/>
</dbReference>
<evidence type="ECO:0000313" key="2">
    <source>
        <dbReference type="EMBL" id="WHY88395.1"/>
    </source>
</evidence>
<gene>
    <name evidence="2" type="ORF">QNH39_11380</name>
</gene>
<proteinExistence type="predicted"/>
<sequence length="232" mass="24864">MNINSLLTEQLLNKTISNYGQTAIAAKTTSSSFSSLLSQVILEAELAKIDGGNSESIADYFKMNPINLGINPNSINTDSVVELLSTLVGGTPVQYENVDSAALDSQLKGALKNKGNTFVEAGKMYQISPALLAAISIHETGNGSSNAANYKHNVAGMMGKNGLKTYASVEDSIFDMARNLRKNYLDDGKMTIAQIGAKYAPIGADNDPNQLNNDWVSGVQHYFEKLTKADFA</sequence>
<accession>A0AA95SAQ9</accession>
<name>A0AA95SAQ9_9BACI</name>
<dbReference type="RefSeq" id="WP_066086188.1">
    <property type="nucleotide sequence ID" value="NZ_CP126114.1"/>
</dbReference>
<dbReference type="Proteomes" id="UP001178288">
    <property type="component" value="Chromosome"/>
</dbReference>
<evidence type="ECO:0000313" key="3">
    <source>
        <dbReference type="Proteomes" id="UP001178288"/>
    </source>
</evidence>
<dbReference type="AlphaFoldDB" id="A0AA95SAQ9"/>
<dbReference type="Pfam" id="PF01832">
    <property type="entry name" value="Glucosaminidase"/>
    <property type="match status" value="1"/>
</dbReference>
<dbReference type="GO" id="GO:0004040">
    <property type="term" value="F:amidase activity"/>
    <property type="evidence" value="ECO:0007669"/>
    <property type="project" value="InterPro"/>
</dbReference>
<feature type="domain" description="Mannosyl-glycoprotein endo-beta-N-acetylglucosamidase-like" evidence="1">
    <location>
        <begin position="116"/>
        <end position="186"/>
    </location>
</feature>